<keyword evidence="5" id="KW-1185">Reference proteome</keyword>
<organism evidence="4 5">
    <name type="scientific">Favolaschia claudopus</name>
    <dbReference type="NCBI Taxonomy" id="2862362"/>
    <lineage>
        <taxon>Eukaryota</taxon>
        <taxon>Fungi</taxon>
        <taxon>Dikarya</taxon>
        <taxon>Basidiomycota</taxon>
        <taxon>Agaricomycotina</taxon>
        <taxon>Agaricomycetes</taxon>
        <taxon>Agaricomycetidae</taxon>
        <taxon>Agaricales</taxon>
        <taxon>Marasmiineae</taxon>
        <taxon>Mycenaceae</taxon>
        <taxon>Favolaschia</taxon>
    </lineage>
</organism>
<evidence type="ECO:0000313" key="4">
    <source>
        <dbReference type="EMBL" id="KAK7000665.1"/>
    </source>
</evidence>
<dbReference type="InterPro" id="IPR056884">
    <property type="entry name" value="NPHP3-like_N"/>
</dbReference>
<evidence type="ECO:0000256" key="1">
    <source>
        <dbReference type="ARBA" id="ARBA00022737"/>
    </source>
</evidence>
<dbReference type="InterPro" id="IPR027417">
    <property type="entry name" value="P-loop_NTPase"/>
</dbReference>
<feature type="non-terminal residue" evidence="4">
    <location>
        <position position="485"/>
    </location>
</feature>
<dbReference type="AlphaFoldDB" id="A0AAW0A3C8"/>
<dbReference type="CDD" id="cd21037">
    <property type="entry name" value="MLKL_NTD"/>
    <property type="match status" value="1"/>
</dbReference>
<dbReference type="EMBL" id="JAWWNJ010000088">
    <property type="protein sequence ID" value="KAK7000665.1"/>
    <property type="molecule type" value="Genomic_DNA"/>
</dbReference>
<gene>
    <name evidence="4" type="ORF">R3P38DRAFT_2733179</name>
</gene>
<sequence>MHNFGLGSSSGGTKTDPPPRYLLDVQQGFFLFLERTEALLYGNPYKISFSTVSTALKVASAISNNKNELRFLAEDIARRLEIANSMSVTDSSQFSDRTITFLRNLKQELGAIILLSNRGVLRRLLKADADSKTVIDAFRRINDLCKDFQLDFTIITNQKLDRANVKAAMQTLYEASSYEASYDWGNNYDRPSCHPKTREGYLWQLEAWSQKKSSDHPGIFWIYGPAGTGKSAIMQSFCEQLQGKGRLGGSFFFKRGHLSRENAMKVFPTIAYHLSRALPELELTISTSVREDPAVFHKSLATQLKKLIVGPCQAVSLAFPLIIVIDGLDECEGQQSQREILRSLGNAHDDFKSSLAVLIASRPEAHVRRAFEEESSLTFAQTLEIQGSKDDIRTYLLKQFQNIRETQPYLRTAPLSWPGENVVEQFVQQSSGHFLYASTVVKFIGDEGGNPEERIRVIRDIESRHLSSAAATRASNLDQIYLRVV</sequence>
<evidence type="ECO:0000313" key="5">
    <source>
        <dbReference type="Proteomes" id="UP001362999"/>
    </source>
</evidence>
<dbReference type="Gene3D" id="3.40.50.300">
    <property type="entry name" value="P-loop containing nucleotide triphosphate hydrolases"/>
    <property type="match status" value="1"/>
</dbReference>
<dbReference type="InterPro" id="IPR059179">
    <property type="entry name" value="MLKL-like_MCAfunc"/>
</dbReference>
<comment type="caution">
    <text evidence="4">The sequence shown here is derived from an EMBL/GenBank/DDBJ whole genome shotgun (WGS) entry which is preliminary data.</text>
</comment>
<feature type="domain" description="Nephrocystin 3-like N-terminal" evidence="3">
    <location>
        <begin position="206"/>
        <end position="362"/>
    </location>
</feature>
<proteinExistence type="predicted"/>
<protein>
    <recommendedName>
        <fullName evidence="3">Nephrocystin 3-like N-terminal domain-containing protein</fullName>
    </recommendedName>
</protein>
<dbReference type="SUPFAM" id="SSF52540">
    <property type="entry name" value="P-loop containing nucleoside triphosphate hydrolases"/>
    <property type="match status" value="1"/>
</dbReference>
<dbReference type="Proteomes" id="UP001362999">
    <property type="component" value="Unassembled WGS sequence"/>
</dbReference>
<evidence type="ECO:0000259" key="3">
    <source>
        <dbReference type="Pfam" id="PF24883"/>
    </source>
</evidence>
<reference evidence="4 5" key="1">
    <citation type="journal article" date="2024" name="J Genomics">
        <title>Draft genome sequencing and assembly of Favolaschia claudopus CIRM-BRFM 2984 isolated from oak limbs.</title>
        <authorList>
            <person name="Navarro D."/>
            <person name="Drula E."/>
            <person name="Chaduli D."/>
            <person name="Cazenave R."/>
            <person name="Ahrendt S."/>
            <person name="Wang J."/>
            <person name="Lipzen A."/>
            <person name="Daum C."/>
            <person name="Barry K."/>
            <person name="Grigoriev I.V."/>
            <person name="Favel A."/>
            <person name="Rosso M.N."/>
            <person name="Martin F."/>
        </authorList>
    </citation>
    <scope>NUCLEOTIDE SEQUENCE [LARGE SCALE GENOMIC DNA]</scope>
    <source>
        <strain evidence="4 5">CIRM-BRFM 2984</strain>
    </source>
</reference>
<accession>A0AAW0A3C8</accession>
<dbReference type="PANTHER" id="PTHR10039">
    <property type="entry name" value="AMELOGENIN"/>
    <property type="match status" value="1"/>
</dbReference>
<feature type="region of interest" description="Disordered" evidence="2">
    <location>
        <begin position="1"/>
        <end position="20"/>
    </location>
</feature>
<keyword evidence="1" id="KW-0677">Repeat</keyword>
<evidence type="ECO:0000256" key="2">
    <source>
        <dbReference type="SAM" id="MobiDB-lite"/>
    </source>
</evidence>
<name>A0AAW0A3C8_9AGAR</name>
<dbReference type="Pfam" id="PF24883">
    <property type="entry name" value="NPHP3_N"/>
    <property type="match status" value="1"/>
</dbReference>